<sequence length="446" mass="47987">MLAATRPAAVAGSFYPARPEALVRELGSYLDAVPPAHEARPPKLLVVPHAGYRYSGPVAAHAYALLRPWRGQIRRVVLLGPAHRVALRGLGLPEAQRFATPLGELAVDQAAVAQLSALPQLCRDADAHAFEHSLEVQLPFLQQLLGDFSLVPLVVGQASAAEVAEALELLWGGDETLIVISSDLSHYLPYAQARAMDRDTVRQLLALQQAPTHEQACGATPLAGAMLAARAHGLAGRLLDLRNSGDTAGDKSRVVGYAALAFATPGELGQALLARARNAIAGALGLPLRAEPWHPRLEQPGACFVTLHAQGRLRGCIGTLEADELLKDVLPTRARAAAFEDPRFAPLTAQEWPQLEIEVSLLGPAEPLPVRSLEEACAQLRPGIDGLVLSWHGRRATFLPQVWAQLPLPLDFLRALRQKAGLAADFWAEDLQLARYQVQSFSEVQP</sequence>
<evidence type="ECO:0000313" key="5">
    <source>
        <dbReference type="Proteomes" id="UP001177769"/>
    </source>
</evidence>
<dbReference type="PANTHER" id="PTHR11060:SF0">
    <property type="entry name" value="PROTEIN MEMO1"/>
    <property type="match status" value="1"/>
</dbReference>
<dbReference type="InterPro" id="IPR023473">
    <property type="entry name" value="AMMECR1"/>
</dbReference>
<dbReference type="CDD" id="cd07361">
    <property type="entry name" value="MEMO_like"/>
    <property type="match status" value="1"/>
</dbReference>
<dbReference type="PANTHER" id="PTHR11060">
    <property type="entry name" value="PROTEIN MEMO1"/>
    <property type="match status" value="1"/>
</dbReference>
<feature type="domain" description="AMMECR1" evidence="3">
    <location>
        <begin position="267"/>
        <end position="446"/>
    </location>
</feature>
<keyword evidence="5" id="KW-1185">Reference proteome</keyword>
<dbReference type="NCBIfam" id="TIGR04336">
    <property type="entry name" value="AmmeMemoSam_B"/>
    <property type="match status" value="1"/>
</dbReference>
<comment type="similarity">
    <text evidence="1 2">Belongs to the MEMO1 family.</text>
</comment>
<dbReference type="SUPFAM" id="SSF143447">
    <property type="entry name" value="AMMECR1-like"/>
    <property type="match status" value="1"/>
</dbReference>
<dbReference type="InterPro" id="IPR027485">
    <property type="entry name" value="AMMECR1_N"/>
</dbReference>
<dbReference type="Gene3D" id="3.30.1490.150">
    <property type="entry name" value="Hypothetical protein ph0010, domain 2"/>
    <property type="match status" value="1"/>
</dbReference>
<evidence type="ECO:0000256" key="2">
    <source>
        <dbReference type="HAMAP-Rule" id="MF_00055"/>
    </source>
</evidence>
<dbReference type="Gene3D" id="3.40.830.10">
    <property type="entry name" value="LigB-like"/>
    <property type="match status" value="1"/>
</dbReference>
<name>A0AA95NHD9_9BURK</name>
<dbReference type="InterPro" id="IPR027623">
    <property type="entry name" value="AmmeMemoSam_A"/>
</dbReference>
<dbReference type="NCBIfam" id="TIGR00296">
    <property type="entry name" value="TIGR00296 family protein"/>
    <property type="match status" value="1"/>
</dbReference>
<protein>
    <recommendedName>
        <fullName evidence="2">MEMO1 family protein PFX98_05760</fullName>
    </recommendedName>
</protein>
<dbReference type="Gene3D" id="3.30.700.20">
    <property type="entry name" value="Hypothetical protein ph0010, domain 1"/>
    <property type="match status" value="1"/>
</dbReference>
<proteinExistence type="inferred from homology"/>
<organism evidence="4 5">
    <name type="scientific">Paucibacter sediminis</name>
    <dbReference type="NCBI Taxonomy" id="3019553"/>
    <lineage>
        <taxon>Bacteria</taxon>
        <taxon>Pseudomonadati</taxon>
        <taxon>Pseudomonadota</taxon>
        <taxon>Betaproteobacteria</taxon>
        <taxon>Burkholderiales</taxon>
        <taxon>Sphaerotilaceae</taxon>
        <taxon>Roseateles</taxon>
    </lineage>
</organism>
<dbReference type="InterPro" id="IPR036071">
    <property type="entry name" value="AMMECR1_dom_sf"/>
</dbReference>
<dbReference type="HAMAP" id="MF_00055">
    <property type="entry name" value="MEMO1"/>
    <property type="match status" value="1"/>
</dbReference>
<dbReference type="Proteomes" id="UP001177769">
    <property type="component" value="Chromosome"/>
</dbReference>
<dbReference type="RefSeq" id="WP_285234222.1">
    <property type="nucleotide sequence ID" value="NZ_CP116346.1"/>
</dbReference>
<accession>A0AA95NHD9</accession>
<dbReference type="AlphaFoldDB" id="A0AA95NHD9"/>
<reference evidence="4" key="1">
    <citation type="submission" date="2023-01" db="EMBL/GenBank/DDBJ databases">
        <title>Whole genome sequence of Paucibacter sp. S2-9 isolated from pond sediment.</title>
        <authorList>
            <person name="Jung J.Y."/>
        </authorList>
    </citation>
    <scope>NUCLEOTIDE SEQUENCE</scope>
    <source>
        <strain evidence="4">S2-9</strain>
    </source>
</reference>
<dbReference type="Pfam" id="PF01871">
    <property type="entry name" value="AMMECR1"/>
    <property type="match status" value="1"/>
</dbReference>
<dbReference type="KEGG" id="pais:PFX98_05760"/>
<dbReference type="PROSITE" id="PS51112">
    <property type="entry name" value="AMMECR1"/>
    <property type="match status" value="1"/>
</dbReference>
<dbReference type="EMBL" id="CP116346">
    <property type="protein sequence ID" value="WIT13112.1"/>
    <property type="molecule type" value="Genomic_DNA"/>
</dbReference>
<gene>
    <name evidence="4" type="primary">amrB</name>
    <name evidence="4" type="ORF">PFX98_05760</name>
</gene>
<dbReference type="NCBIfam" id="TIGR04335">
    <property type="entry name" value="AmmeMemoSam_A"/>
    <property type="match status" value="1"/>
</dbReference>
<dbReference type="Pfam" id="PF01875">
    <property type="entry name" value="Memo"/>
    <property type="match status" value="1"/>
</dbReference>
<dbReference type="InterPro" id="IPR002733">
    <property type="entry name" value="AMMECR1_domain"/>
</dbReference>
<evidence type="ECO:0000259" key="3">
    <source>
        <dbReference type="PROSITE" id="PS51112"/>
    </source>
</evidence>
<dbReference type="InterPro" id="IPR002737">
    <property type="entry name" value="MEMO1_fam"/>
</dbReference>
<evidence type="ECO:0000313" key="4">
    <source>
        <dbReference type="EMBL" id="WIT13112.1"/>
    </source>
</evidence>
<evidence type="ECO:0000256" key="1">
    <source>
        <dbReference type="ARBA" id="ARBA00006315"/>
    </source>
</evidence>